<gene>
    <name evidence="1" type="ORF">NCTC11685_02466</name>
</gene>
<dbReference type="AlphaFoldDB" id="A0A7H4N5Y4"/>
<name>A0A7H4N5Y4_9ENTR</name>
<reference evidence="1 2" key="1">
    <citation type="submission" date="2018-06" db="EMBL/GenBank/DDBJ databases">
        <authorList>
            <consortium name="Pathogen Informatics"/>
            <person name="Doyle S."/>
        </authorList>
    </citation>
    <scope>NUCLEOTIDE SEQUENCE [LARGE SCALE GENOMIC DNA]</scope>
    <source>
        <strain evidence="1 2">NCTC11685</strain>
    </source>
</reference>
<organism evidence="1 2">
    <name type="scientific">Klebsiella michiganensis</name>
    <dbReference type="NCBI Taxonomy" id="1134687"/>
    <lineage>
        <taxon>Bacteria</taxon>
        <taxon>Pseudomonadati</taxon>
        <taxon>Pseudomonadota</taxon>
        <taxon>Gammaproteobacteria</taxon>
        <taxon>Enterobacterales</taxon>
        <taxon>Enterobacteriaceae</taxon>
        <taxon>Klebsiella/Raoultella group</taxon>
        <taxon>Klebsiella</taxon>
    </lineage>
</organism>
<dbReference type="PANTHER" id="PTHR46577:SF1">
    <property type="entry name" value="HTH-TYPE TRANSCRIPTIONAL REGULATORY PROTEIN GABR"/>
    <property type="match status" value="1"/>
</dbReference>
<sequence length="94" mass="10766">MFIEEGHYARHLAAMRRLYRKRQQQLREILAQELRHPYELFGGEGGLHLTVAIDNVDDLAIVQQARRFQLAPGALSRFLPGCKHGAKRLCSGLR</sequence>
<dbReference type="Proteomes" id="UP000254863">
    <property type="component" value="Unassembled WGS sequence"/>
</dbReference>
<dbReference type="EMBL" id="UGMS01000001">
    <property type="protein sequence ID" value="STV79021.1"/>
    <property type="molecule type" value="Genomic_DNA"/>
</dbReference>
<comment type="caution">
    <text evidence="1">The sequence shown here is derived from an EMBL/GenBank/DDBJ whole genome shotgun (WGS) entry which is preliminary data.</text>
</comment>
<dbReference type="SUPFAM" id="SSF53383">
    <property type="entry name" value="PLP-dependent transferases"/>
    <property type="match status" value="1"/>
</dbReference>
<evidence type="ECO:0000313" key="2">
    <source>
        <dbReference type="Proteomes" id="UP000254863"/>
    </source>
</evidence>
<dbReference type="InterPro" id="IPR015424">
    <property type="entry name" value="PyrdxlP-dep_Trfase"/>
</dbReference>
<proteinExistence type="predicted"/>
<protein>
    <submittedName>
        <fullName evidence="1">Transcriptional regulator</fullName>
    </submittedName>
</protein>
<dbReference type="InterPro" id="IPR015421">
    <property type="entry name" value="PyrdxlP-dep_Trfase_major"/>
</dbReference>
<dbReference type="PANTHER" id="PTHR46577">
    <property type="entry name" value="HTH-TYPE TRANSCRIPTIONAL REGULATORY PROTEIN GABR"/>
    <property type="match status" value="1"/>
</dbReference>
<dbReference type="InterPro" id="IPR051446">
    <property type="entry name" value="HTH_trans_reg/aminotransferase"/>
</dbReference>
<dbReference type="Gene3D" id="3.40.640.10">
    <property type="entry name" value="Type I PLP-dependent aspartate aminotransferase-like (Major domain)"/>
    <property type="match status" value="1"/>
</dbReference>
<evidence type="ECO:0000313" key="1">
    <source>
        <dbReference type="EMBL" id="STV79021.1"/>
    </source>
</evidence>
<accession>A0A7H4N5Y4</accession>